<dbReference type="AlphaFoldDB" id="A0A1G5C1L2"/>
<proteinExistence type="predicted"/>
<evidence type="ECO:0000256" key="1">
    <source>
        <dbReference type="SAM" id="SignalP"/>
    </source>
</evidence>
<dbReference type="PROSITE" id="PS51257">
    <property type="entry name" value="PROKAR_LIPOPROTEIN"/>
    <property type="match status" value="1"/>
</dbReference>
<organism evidence="2 3">
    <name type="scientific">Desulfoluna spongiiphila</name>
    <dbReference type="NCBI Taxonomy" id="419481"/>
    <lineage>
        <taxon>Bacteria</taxon>
        <taxon>Pseudomonadati</taxon>
        <taxon>Thermodesulfobacteriota</taxon>
        <taxon>Desulfobacteria</taxon>
        <taxon>Desulfobacterales</taxon>
        <taxon>Desulfolunaceae</taxon>
        <taxon>Desulfoluna</taxon>
    </lineage>
</organism>
<gene>
    <name evidence="2" type="ORF">SAMN05216233_102320</name>
</gene>
<feature type="chain" id="PRO_5011746281" evidence="1">
    <location>
        <begin position="25"/>
        <end position="197"/>
    </location>
</feature>
<sequence>MMNRIRMIMVLCLLVPLIGGCAGLADKNGQGHRGSADRFSSSVPKGWQSLTTLPLKYQDLPGIEAGEEILGIVASPDGSGVLLWLNQTTPVAMEVFQKDVYGMMDQRGKAFKADKRVKKYRCMNSYKPYGDLYGIDSYYEYWKCQDSRGKVKGVRRTYFVSSGDQAVSSVSKVLYSNFAAYDSHLMAFSDVSVSETD</sequence>
<protein>
    <submittedName>
        <fullName evidence="2">Uncharacterized protein</fullName>
    </submittedName>
</protein>
<keyword evidence="3" id="KW-1185">Reference proteome</keyword>
<dbReference type="Proteomes" id="UP000198870">
    <property type="component" value="Unassembled WGS sequence"/>
</dbReference>
<keyword evidence="1" id="KW-0732">Signal</keyword>
<evidence type="ECO:0000313" key="2">
    <source>
        <dbReference type="EMBL" id="SCX96293.1"/>
    </source>
</evidence>
<reference evidence="2 3" key="1">
    <citation type="submission" date="2016-10" db="EMBL/GenBank/DDBJ databases">
        <authorList>
            <person name="de Groot N.N."/>
        </authorList>
    </citation>
    <scope>NUCLEOTIDE SEQUENCE [LARGE SCALE GENOMIC DNA]</scope>
    <source>
        <strain evidence="2 3">AA1</strain>
    </source>
</reference>
<dbReference type="EMBL" id="FMUX01000002">
    <property type="protein sequence ID" value="SCX96293.1"/>
    <property type="molecule type" value="Genomic_DNA"/>
</dbReference>
<feature type="signal peptide" evidence="1">
    <location>
        <begin position="1"/>
        <end position="24"/>
    </location>
</feature>
<dbReference type="STRING" id="419481.SAMN05216233_102320"/>
<evidence type="ECO:0000313" key="3">
    <source>
        <dbReference type="Proteomes" id="UP000198870"/>
    </source>
</evidence>
<name>A0A1G5C1L2_9BACT</name>
<accession>A0A1G5C1L2</accession>